<dbReference type="Proteomes" id="UP000186303">
    <property type="component" value="Chromosome 2"/>
</dbReference>
<dbReference type="Pfam" id="PF02096">
    <property type="entry name" value="60KD_IMP"/>
    <property type="match status" value="1"/>
</dbReference>
<keyword evidence="7" id="KW-0496">Mitochondrion</keyword>
<dbReference type="GO" id="GO:0005743">
    <property type="term" value="C:mitochondrial inner membrane"/>
    <property type="evidence" value="ECO:0007669"/>
    <property type="project" value="UniProtKB-SubCell"/>
</dbReference>
<evidence type="ECO:0000256" key="11">
    <source>
        <dbReference type="SAM" id="Phobius"/>
    </source>
</evidence>
<evidence type="ECO:0000256" key="1">
    <source>
        <dbReference type="ARBA" id="ARBA00004448"/>
    </source>
</evidence>
<dbReference type="GO" id="GO:0032979">
    <property type="term" value="P:protein insertion into mitochondrial inner membrane from matrix"/>
    <property type="evidence" value="ECO:0007669"/>
    <property type="project" value="TreeGrafter"/>
</dbReference>
<proteinExistence type="inferred from homology"/>
<dbReference type="VEuPathDB" id="FungiDB:MSYG_1687"/>
<dbReference type="CDD" id="cd20069">
    <property type="entry name" value="5TM_Oxa1-like"/>
    <property type="match status" value="1"/>
</dbReference>
<feature type="domain" description="Membrane insertase YidC/Oxa/ALB C-terminal" evidence="12">
    <location>
        <begin position="143"/>
        <end position="339"/>
    </location>
</feature>
<evidence type="ECO:0000256" key="4">
    <source>
        <dbReference type="ARBA" id="ARBA00022792"/>
    </source>
</evidence>
<protein>
    <submittedName>
        <fullName evidence="13">Similar to S.cerevisiae protein OXA1 (Mitochondrial inner membrane insertase)</fullName>
    </submittedName>
</protein>
<feature type="compositionally biased region" description="Low complexity" evidence="10">
    <location>
        <begin position="371"/>
        <end position="387"/>
    </location>
</feature>
<feature type="compositionally biased region" description="Polar residues" evidence="10">
    <location>
        <begin position="413"/>
        <end position="430"/>
    </location>
</feature>
<comment type="similarity">
    <text evidence="2 9">Belongs to the OXA1/ALB3/YidC family.</text>
</comment>
<feature type="transmembrane region" description="Helical" evidence="11">
    <location>
        <begin position="265"/>
        <end position="284"/>
    </location>
</feature>
<evidence type="ECO:0000256" key="5">
    <source>
        <dbReference type="ARBA" id="ARBA00022946"/>
    </source>
</evidence>
<feature type="region of interest" description="Disordered" evidence="10">
    <location>
        <begin position="367"/>
        <end position="451"/>
    </location>
</feature>
<evidence type="ECO:0000256" key="8">
    <source>
        <dbReference type="ARBA" id="ARBA00023136"/>
    </source>
</evidence>
<feature type="region of interest" description="Disordered" evidence="10">
    <location>
        <begin position="53"/>
        <end position="72"/>
    </location>
</feature>
<organism evidence="13 14">
    <name type="scientific">Malassezia sympodialis (strain ATCC 42132)</name>
    <name type="common">Atopic eczema-associated yeast</name>
    <dbReference type="NCBI Taxonomy" id="1230383"/>
    <lineage>
        <taxon>Eukaryota</taxon>
        <taxon>Fungi</taxon>
        <taxon>Dikarya</taxon>
        <taxon>Basidiomycota</taxon>
        <taxon>Ustilaginomycotina</taxon>
        <taxon>Malasseziomycetes</taxon>
        <taxon>Malasseziales</taxon>
        <taxon>Malasseziaceae</taxon>
        <taxon>Malassezia</taxon>
    </lineage>
</organism>
<dbReference type="InterPro" id="IPR028055">
    <property type="entry name" value="YidC/Oxa/ALB_C"/>
</dbReference>
<dbReference type="GO" id="GO:0032977">
    <property type="term" value="F:membrane insertase activity"/>
    <property type="evidence" value="ECO:0007669"/>
    <property type="project" value="InterPro"/>
</dbReference>
<evidence type="ECO:0000256" key="9">
    <source>
        <dbReference type="RuleBase" id="RU003945"/>
    </source>
</evidence>
<feature type="transmembrane region" description="Helical" evidence="11">
    <location>
        <begin position="220"/>
        <end position="245"/>
    </location>
</feature>
<dbReference type="InterPro" id="IPR001708">
    <property type="entry name" value="YidC/ALB3/OXA1/COX18"/>
</dbReference>
<dbReference type="PANTHER" id="PTHR12428:SF66">
    <property type="entry name" value="MITOCHONDRIAL INNER MEMBRANE PROTEIN OXA1L"/>
    <property type="match status" value="1"/>
</dbReference>
<feature type="compositionally biased region" description="Polar residues" evidence="10">
    <location>
        <begin position="54"/>
        <end position="68"/>
    </location>
</feature>
<evidence type="ECO:0000256" key="7">
    <source>
        <dbReference type="ARBA" id="ARBA00023128"/>
    </source>
</evidence>
<accession>A0A1M8A4I1</accession>
<evidence type="ECO:0000256" key="6">
    <source>
        <dbReference type="ARBA" id="ARBA00022989"/>
    </source>
</evidence>
<gene>
    <name evidence="13" type="ORF">MSYG_1687</name>
</gene>
<dbReference type="STRING" id="1230383.A0A1M8A4I1"/>
<keyword evidence="6 11" id="KW-1133">Transmembrane helix</keyword>
<evidence type="ECO:0000256" key="10">
    <source>
        <dbReference type="SAM" id="MobiDB-lite"/>
    </source>
</evidence>
<feature type="compositionally biased region" description="Basic and acidic residues" evidence="10">
    <location>
        <begin position="435"/>
        <end position="444"/>
    </location>
</feature>
<dbReference type="AlphaFoldDB" id="A0A1M8A4I1"/>
<feature type="transmembrane region" description="Helical" evidence="11">
    <location>
        <begin position="141"/>
        <end position="163"/>
    </location>
</feature>
<keyword evidence="5" id="KW-0809">Transit peptide</keyword>
<evidence type="ECO:0000313" key="14">
    <source>
        <dbReference type="Proteomes" id="UP000186303"/>
    </source>
</evidence>
<keyword evidence="8 11" id="KW-0472">Membrane</keyword>
<dbReference type="PANTHER" id="PTHR12428">
    <property type="entry name" value="OXA1"/>
    <property type="match status" value="1"/>
</dbReference>
<dbReference type="EMBL" id="LT671822">
    <property type="protein sequence ID" value="SHO77346.1"/>
    <property type="molecule type" value="Genomic_DNA"/>
</dbReference>
<evidence type="ECO:0000259" key="12">
    <source>
        <dbReference type="Pfam" id="PF02096"/>
    </source>
</evidence>
<keyword evidence="3 9" id="KW-0812">Transmembrane</keyword>
<dbReference type="OMA" id="PLGFGCY"/>
<keyword evidence="14" id="KW-1185">Reference proteome</keyword>
<feature type="transmembrane region" description="Helical" evidence="11">
    <location>
        <begin position="304"/>
        <end position="326"/>
    </location>
</feature>
<feature type="compositionally biased region" description="Polar residues" evidence="10">
    <location>
        <begin position="391"/>
        <end position="400"/>
    </location>
</feature>
<evidence type="ECO:0000313" key="13">
    <source>
        <dbReference type="EMBL" id="SHO77346.1"/>
    </source>
</evidence>
<evidence type="ECO:0000256" key="2">
    <source>
        <dbReference type="ARBA" id="ARBA00009877"/>
    </source>
</evidence>
<name>A0A1M8A4I1_MALS4</name>
<reference evidence="14" key="1">
    <citation type="journal article" date="2017" name="Nucleic Acids Res.">
        <title>Proteogenomics produces comprehensive and highly accurate protein-coding gene annotation in a complete genome assembly of Malassezia sympodialis.</title>
        <authorList>
            <person name="Zhu Y."/>
            <person name="Engstroem P.G."/>
            <person name="Tellgren-Roth C."/>
            <person name="Baudo C.D."/>
            <person name="Kennell J.C."/>
            <person name="Sun S."/>
            <person name="Billmyre R.B."/>
            <person name="Schroeder M.S."/>
            <person name="Andersson A."/>
            <person name="Holm T."/>
            <person name="Sigurgeirsson B."/>
            <person name="Wu G."/>
            <person name="Sankaranarayanan S.R."/>
            <person name="Siddharthan R."/>
            <person name="Sanyal K."/>
            <person name="Lundeberg J."/>
            <person name="Nystedt B."/>
            <person name="Boekhout T."/>
            <person name="Dawson T.L. Jr."/>
            <person name="Heitman J."/>
            <person name="Scheynius A."/>
            <person name="Lehtioe J."/>
        </authorList>
    </citation>
    <scope>NUCLEOTIDE SEQUENCE [LARGE SCALE GENOMIC DNA]</scope>
    <source>
        <strain evidence="14">ATCC 42132</strain>
    </source>
</reference>
<dbReference type="OrthoDB" id="2148490at2759"/>
<comment type="subcellular location">
    <subcellularLocation>
        <location evidence="9">Membrane</location>
        <topology evidence="9">Multi-pass membrane protein</topology>
    </subcellularLocation>
    <subcellularLocation>
        <location evidence="1">Mitochondrion inner membrane</location>
        <topology evidence="1">Multi-pass membrane protein</topology>
    </subcellularLocation>
</comment>
<sequence>MTSKASTICVQPRVLRTVSAPSSLGLGSARAFSLWSNNDAARQLVYERAKETKNMTGSLKESTQNAAESASDELHHLGTSVQERLAHTNESMSQMLANESESIRKASELATNDLQSLGLGGWSPSGILQHLLDSVQYFTDLPWWATIIIVTCGIRLALAPLLVSVQGNSIRLSNIQPQMQNLLEDIQYAKNAGDQQGMQASAMQVRKLLKDNNCSPFKSLLLPVVQMPVFLSFYFALTGLANAPLPALASGGVAWFPDLTAADPYYALPIISSAMTLLVLETGAETGTTGMNQTPQARFVKNGLRAVTVLAAWFISSFPSAVLLYWTTTNTFSLVQLLALRTRFMKRLLRLPEKIEHPVKPHVKQKSFMDSVRSSANANARPRAMPVSALRKSSSDTPSSLGGARGRALDNLMSDSGSASKPVANATQDAMSAEKQARLAAARERRMRHRS</sequence>
<keyword evidence="4" id="KW-0999">Mitochondrion inner membrane</keyword>
<dbReference type="NCBIfam" id="TIGR03592">
    <property type="entry name" value="yidC_oxa1_cterm"/>
    <property type="match status" value="1"/>
</dbReference>
<evidence type="ECO:0000256" key="3">
    <source>
        <dbReference type="ARBA" id="ARBA00022692"/>
    </source>
</evidence>